<dbReference type="SMART" id="SM00341">
    <property type="entry name" value="HRDC"/>
    <property type="match status" value="1"/>
</dbReference>
<dbReference type="GO" id="GO:0009378">
    <property type="term" value="F:four-way junction helicase activity"/>
    <property type="evidence" value="ECO:0007669"/>
    <property type="project" value="Ensembl"/>
</dbReference>
<reference evidence="27" key="2">
    <citation type="submission" date="2025-08" db="UniProtKB">
        <authorList>
            <consortium name="Ensembl"/>
        </authorList>
    </citation>
    <scope>IDENTIFICATION</scope>
</reference>
<keyword evidence="6" id="KW-0547">Nucleotide-binding</keyword>
<dbReference type="PROSITE" id="PS50967">
    <property type="entry name" value="HRDC"/>
    <property type="match status" value="1"/>
</dbReference>
<accession>A0A8I5U180</accession>
<proteinExistence type="inferred from homology"/>
<sequence>MSEKKLETTPQQRKCPEWMNAQNKRCAVEERKACVRKSVFEDDLPFLEFTGSIVYSYDASDCSFLSEDISMSLSDGDVVGFDMEWPPLYKKRKLGKVALIQLCVSESKCYLFHISSMSVFPQGLKMLLENKAVKKAGVGIEGDQWKLLRDFDIKLKNFVELADVANKKLKCTETWSLNSLVKHLLGKQLLKDKSIRCSNWSKFPLTEDQKLYAATDAYAGFIIYRNLEILDDTVQRFAINKEEEILLSNMNKQLTSISEEVMDLAKHLPDAFSKLENPRRVSILLKDISENLYSLRKMIIGSTNIETELRPSNNLNLLSFEDSTTGRVQQKQIREHEVLINVEDETWDPTLDHLAKHDGEDVLGNKVERKEDGFEDGVEDNKLKENTERACLMSLDITEHELQILEQQAQEEYLSDIAYKSTEHLSPNNNENDTSYVIESDEDLEMEMLKHLSPNNNENDTSYVIESDEDLEMEMLKHLSPNNNENDTSHVIESDEDLEMEMLKVCPVNNSPFVFGEKDTTLSVVLLLKFLLNFQSLENLNSGTVEPTHSKCLKMERNLGLPTKEEEDDDENEANEEEKDDDKDSLLPAPNEEQVTCLKMYFGHSSFKPVQWKVIHSVLEERRDNVAVMATGYGKSLCFQYPPVYVGKIGLVISPLISLMEDQVLQLKMSNVPACFLGSAQSENVLTDIKLGKYRIVYITPEYCSGNMGLLQQLEADIGITLIAVDEAHCISEWGHDFRNSFRKLGSLKTALPMVPIVALTATASSSIQEDIVRCLNLRNPQITCTGFDRPNLYLEVRRKTGNILQDLQPFLVKTSSHWEFEGPTIIYCPSRKMTEQVTAELRKLNLSCGTYHAGMSFSTRKDIHHRFVRDEIQCVIATIAFGMGINKADIRQVIHYGAPKEMESYYQEIGRAGRDGLQSSCHVLWAPADINLNRHLLTEIRNEKFRLYKLKMMAKMEKYLHSSRCRRQIILSHFEDKQVQKASLGIMGTEKCCDNCRSRLDNYYSMDDSEDTSWDFGPQAFKLLSAVDILEEKFGIGLPILFLRGSNSRRLADQYRRHSLFGTGKDQTESWWKAFSRQLITEGFLVEVPGYNKFVKICTLTRKGRNWLHKANTESRSLILQANEELCPKKFLLPSSKTVSSGTKEHYYNQVPVELTTEKKSNLEKLYSYKPCDKISSGSNISKKSIMVQSPEKSYSSSEPAISSQEQETQIVLYGKLVEARQKHANKMDVPPAILATNKILVDMAKMRPTTVENIKRIDGVSEGKAAMLAPLLEVIKHFCQTNNVQTDLFSSTKPQEEQKTSLVAKKKICTLSQSMAITYSLFQEKKMPLKSIAESRILPLMTIGMHLSQAVKAGCPLDLERAGLTPEVQKIIADVIRNPPVNSDMSKINLIRMLVPENIDTYLIHMAIEILKHGPDSRLQPSCDVNKRRCFPSSEEICSSSKRSKEEVGINTETSSAERKRRLPVWFAKGSDTSKKLMDKTKRGGLFS</sequence>
<dbReference type="GO" id="GO:0061820">
    <property type="term" value="P:telomeric D-loop disassembly"/>
    <property type="evidence" value="ECO:0007669"/>
    <property type="project" value="Ensembl"/>
</dbReference>
<dbReference type="InterPro" id="IPR044876">
    <property type="entry name" value="HRDC_dom_sf"/>
</dbReference>
<keyword evidence="15" id="KW-0234">DNA repair</keyword>
<dbReference type="InterPro" id="IPR018982">
    <property type="entry name" value="RQC_domain"/>
</dbReference>
<dbReference type="GO" id="GO:0061749">
    <property type="term" value="F:forked DNA-dependent helicase activity"/>
    <property type="evidence" value="ECO:0007669"/>
    <property type="project" value="Ensembl"/>
</dbReference>
<comment type="catalytic activity">
    <reaction evidence="19">
        <text>Couples ATP hydrolysis with the unwinding of duplex DNA by translocating in the 3'-5' direction.</text>
        <dbReference type="EC" id="5.6.2.4"/>
    </reaction>
</comment>
<evidence type="ECO:0000256" key="17">
    <source>
        <dbReference type="ARBA" id="ARBA00023242"/>
    </source>
</evidence>
<dbReference type="GO" id="GO:0006284">
    <property type="term" value="P:base-excision repair"/>
    <property type="evidence" value="ECO:0007669"/>
    <property type="project" value="Ensembl"/>
</dbReference>
<dbReference type="CDD" id="cd18794">
    <property type="entry name" value="SF2_C_RecQ"/>
    <property type="match status" value="1"/>
</dbReference>
<dbReference type="SMART" id="SM00490">
    <property type="entry name" value="HELICc"/>
    <property type="match status" value="1"/>
</dbReference>
<dbReference type="PROSITE" id="PS51194">
    <property type="entry name" value="HELICASE_CTER"/>
    <property type="match status" value="1"/>
</dbReference>
<dbReference type="InterPro" id="IPR002562">
    <property type="entry name" value="3'-5'_exonuclease_dom"/>
</dbReference>
<evidence type="ECO:0000256" key="13">
    <source>
        <dbReference type="ARBA" id="ARBA00022842"/>
    </source>
</evidence>
<keyword evidence="11" id="KW-0269">Exonuclease</keyword>
<evidence type="ECO:0000259" key="25">
    <source>
        <dbReference type="PROSITE" id="PS51192"/>
    </source>
</evidence>
<dbReference type="GeneTree" id="ENSGT00940000159168"/>
<dbReference type="FunFam" id="3.30.420.10:FF:000053">
    <property type="entry name" value="Werner syndrome ATP-dependent helicase homolog"/>
    <property type="match status" value="1"/>
</dbReference>
<dbReference type="GO" id="GO:0006979">
    <property type="term" value="P:response to oxidative stress"/>
    <property type="evidence" value="ECO:0007669"/>
    <property type="project" value="Ensembl"/>
</dbReference>
<dbReference type="InterPro" id="IPR032284">
    <property type="entry name" value="RecQ_Zn-bd"/>
</dbReference>
<keyword evidence="4" id="KW-0540">Nuclease</keyword>
<feature type="domain" description="HRDC" evidence="24">
    <location>
        <begin position="1208"/>
        <end position="1287"/>
    </location>
</feature>
<evidence type="ECO:0000256" key="20">
    <source>
        <dbReference type="ARBA" id="ARBA00034808"/>
    </source>
</evidence>
<dbReference type="GO" id="GO:0000781">
    <property type="term" value="C:chromosome, telomeric region"/>
    <property type="evidence" value="ECO:0007669"/>
    <property type="project" value="Ensembl"/>
</dbReference>
<dbReference type="NCBIfam" id="TIGR00614">
    <property type="entry name" value="recQ_fam"/>
    <property type="match status" value="1"/>
</dbReference>
<dbReference type="Proteomes" id="UP000001595">
    <property type="component" value="Chromosome 8"/>
</dbReference>
<dbReference type="PANTHER" id="PTHR13710">
    <property type="entry name" value="DNA HELICASE RECQ FAMILY MEMBER"/>
    <property type="match status" value="1"/>
</dbReference>
<evidence type="ECO:0000256" key="19">
    <source>
        <dbReference type="ARBA" id="ARBA00034617"/>
    </source>
</evidence>
<evidence type="ECO:0000256" key="12">
    <source>
        <dbReference type="ARBA" id="ARBA00022840"/>
    </source>
</evidence>
<dbReference type="GO" id="GO:0030145">
    <property type="term" value="F:manganese ion binding"/>
    <property type="evidence" value="ECO:0007669"/>
    <property type="project" value="Ensembl"/>
</dbReference>
<dbReference type="Gene3D" id="1.10.10.10">
    <property type="entry name" value="Winged helix-like DNA-binding domain superfamily/Winged helix DNA-binding domain"/>
    <property type="match status" value="1"/>
</dbReference>
<dbReference type="Pfam" id="PF14493">
    <property type="entry name" value="HTH_40"/>
    <property type="match status" value="1"/>
</dbReference>
<keyword evidence="28" id="KW-1185">Reference proteome</keyword>
<evidence type="ECO:0000256" key="14">
    <source>
        <dbReference type="ARBA" id="ARBA00023125"/>
    </source>
</evidence>
<evidence type="ECO:0000256" key="6">
    <source>
        <dbReference type="ARBA" id="ARBA00022741"/>
    </source>
</evidence>
<dbReference type="PANTHER" id="PTHR13710:SF120">
    <property type="entry name" value="BIFUNCTIONAL 3'-5' EXONUCLEASE_ATP-DEPENDENT HELICASE WRN"/>
    <property type="match status" value="1"/>
</dbReference>
<evidence type="ECO:0000256" key="15">
    <source>
        <dbReference type="ARBA" id="ARBA00023204"/>
    </source>
</evidence>
<dbReference type="GO" id="GO:0000724">
    <property type="term" value="P:double-strand break repair via homologous recombination"/>
    <property type="evidence" value="ECO:0007669"/>
    <property type="project" value="TreeGrafter"/>
</dbReference>
<dbReference type="GO" id="GO:0009267">
    <property type="term" value="P:cellular response to starvation"/>
    <property type="evidence" value="ECO:0007669"/>
    <property type="project" value="Ensembl"/>
</dbReference>
<dbReference type="GO" id="GO:0000403">
    <property type="term" value="F:Y-form DNA binding"/>
    <property type="evidence" value="ECO:0007669"/>
    <property type="project" value="Ensembl"/>
</dbReference>
<dbReference type="GO" id="GO:0000405">
    <property type="term" value="F:bubble DNA binding"/>
    <property type="evidence" value="ECO:0007669"/>
    <property type="project" value="Ensembl"/>
</dbReference>
<dbReference type="InterPro" id="IPR029491">
    <property type="entry name" value="Helicase_HTH"/>
</dbReference>
<organism evidence="27 28">
    <name type="scientific">Pongo abelii</name>
    <name type="common">Sumatran orangutan</name>
    <name type="synonym">Pongo pygmaeus abelii</name>
    <dbReference type="NCBI Taxonomy" id="9601"/>
    <lineage>
        <taxon>Eukaryota</taxon>
        <taxon>Metazoa</taxon>
        <taxon>Chordata</taxon>
        <taxon>Craniata</taxon>
        <taxon>Vertebrata</taxon>
        <taxon>Euteleostomi</taxon>
        <taxon>Mammalia</taxon>
        <taxon>Eutheria</taxon>
        <taxon>Euarchontoglires</taxon>
        <taxon>Primates</taxon>
        <taxon>Haplorrhini</taxon>
        <taxon>Catarrhini</taxon>
        <taxon>Hominidae</taxon>
        <taxon>Pongo</taxon>
    </lineage>
</organism>
<dbReference type="InterPro" id="IPR036397">
    <property type="entry name" value="RNaseH_sf"/>
</dbReference>
<dbReference type="GO" id="GO:0000731">
    <property type="term" value="P:DNA synthesis involved in DNA repair"/>
    <property type="evidence" value="ECO:0007669"/>
    <property type="project" value="Ensembl"/>
</dbReference>
<dbReference type="CDD" id="cd18017">
    <property type="entry name" value="DEXHc_RecQ3"/>
    <property type="match status" value="1"/>
</dbReference>
<dbReference type="GO" id="GO:0090399">
    <property type="term" value="P:replicative senescence"/>
    <property type="evidence" value="ECO:0007669"/>
    <property type="project" value="Ensembl"/>
</dbReference>
<comment type="subcellular location">
    <subcellularLocation>
        <location evidence="2">Nucleus</location>
    </subcellularLocation>
</comment>
<reference evidence="27" key="3">
    <citation type="submission" date="2025-09" db="UniProtKB">
        <authorList>
            <consortium name="Ensembl"/>
        </authorList>
    </citation>
    <scope>IDENTIFICATION</scope>
</reference>
<dbReference type="GO" id="GO:0005524">
    <property type="term" value="F:ATP binding"/>
    <property type="evidence" value="ECO:0007669"/>
    <property type="project" value="UniProtKB-KW"/>
</dbReference>
<dbReference type="PROSITE" id="PS51192">
    <property type="entry name" value="HELICASE_ATP_BIND_1"/>
    <property type="match status" value="1"/>
</dbReference>
<keyword evidence="5" id="KW-0479">Metal-binding</keyword>
<gene>
    <name evidence="27" type="primary">WRN</name>
</gene>
<feature type="region of interest" description="Disordered" evidence="23">
    <location>
        <begin position="551"/>
        <end position="588"/>
    </location>
</feature>
<keyword evidence="16" id="KW-0413">Isomerase</keyword>
<dbReference type="Pfam" id="PF00570">
    <property type="entry name" value="HRDC"/>
    <property type="match status" value="1"/>
</dbReference>
<keyword evidence="14" id="KW-0238">DNA-binding</keyword>
<dbReference type="Ensembl" id="ENSPPYT00000056246.1">
    <property type="protein sequence ID" value="ENSPPYP00000036361.1"/>
    <property type="gene ID" value="ENSPPYG00000018494.3"/>
</dbReference>
<dbReference type="FunFam" id="3.40.50.300:FF:000941">
    <property type="entry name" value="Werner syndrome RecQ like helicase"/>
    <property type="match status" value="1"/>
</dbReference>
<dbReference type="FunFam" id="3.40.50.300:FF:001023">
    <property type="entry name" value="Werner syndrome RecQ like helicase"/>
    <property type="match status" value="1"/>
</dbReference>
<dbReference type="InterPro" id="IPR036390">
    <property type="entry name" value="WH_DNA-bd_sf"/>
</dbReference>
<dbReference type="SMART" id="SM00956">
    <property type="entry name" value="RQC"/>
    <property type="match status" value="1"/>
</dbReference>
<dbReference type="SMART" id="SM00487">
    <property type="entry name" value="DEXDc"/>
    <property type="match status" value="1"/>
</dbReference>
<protein>
    <recommendedName>
        <fullName evidence="22">Bifunctional 3'-5' exonuclease/ATP-dependent helicase WRN</fullName>
        <ecNumber evidence="20">5.6.2.4</ecNumber>
    </recommendedName>
</protein>
<evidence type="ECO:0000256" key="4">
    <source>
        <dbReference type="ARBA" id="ARBA00022722"/>
    </source>
</evidence>
<dbReference type="GO" id="GO:0008408">
    <property type="term" value="F:3'-5' exonuclease activity"/>
    <property type="evidence" value="ECO:0007669"/>
    <property type="project" value="Ensembl"/>
</dbReference>
<dbReference type="GO" id="GO:0061849">
    <property type="term" value="F:telomeric G-quadruplex DNA binding"/>
    <property type="evidence" value="ECO:0007669"/>
    <property type="project" value="Ensembl"/>
</dbReference>
<keyword evidence="18" id="KW-0511">Multifunctional enzyme</keyword>
<dbReference type="GO" id="GO:0042803">
    <property type="term" value="F:protein homodimerization activity"/>
    <property type="evidence" value="ECO:0007669"/>
    <property type="project" value="Ensembl"/>
</dbReference>
<dbReference type="InterPro" id="IPR027417">
    <property type="entry name" value="P-loop_NTPase"/>
</dbReference>
<feature type="compositionally biased region" description="Acidic residues" evidence="23">
    <location>
        <begin position="565"/>
        <end position="583"/>
    </location>
</feature>
<evidence type="ECO:0000256" key="1">
    <source>
        <dbReference type="ARBA" id="ARBA00001947"/>
    </source>
</evidence>
<dbReference type="GO" id="GO:0005657">
    <property type="term" value="C:replication fork"/>
    <property type="evidence" value="ECO:0007669"/>
    <property type="project" value="Ensembl"/>
</dbReference>
<dbReference type="GO" id="GO:0000287">
    <property type="term" value="F:magnesium ion binding"/>
    <property type="evidence" value="ECO:0007669"/>
    <property type="project" value="Ensembl"/>
</dbReference>
<evidence type="ECO:0000256" key="16">
    <source>
        <dbReference type="ARBA" id="ARBA00023235"/>
    </source>
</evidence>
<dbReference type="Pfam" id="PF09382">
    <property type="entry name" value="RQC"/>
    <property type="match status" value="1"/>
</dbReference>
<keyword evidence="9" id="KW-0347">Helicase</keyword>
<dbReference type="GO" id="GO:0016887">
    <property type="term" value="F:ATP hydrolysis activity"/>
    <property type="evidence" value="ECO:0007669"/>
    <property type="project" value="Ensembl"/>
</dbReference>
<evidence type="ECO:0000256" key="5">
    <source>
        <dbReference type="ARBA" id="ARBA00022723"/>
    </source>
</evidence>
<dbReference type="Gene3D" id="3.40.50.300">
    <property type="entry name" value="P-loop containing nucleotide triphosphate hydrolases"/>
    <property type="match status" value="2"/>
</dbReference>
<dbReference type="GO" id="GO:0005813">
    <property type="term" value="C:centrosome"/>
    <property type="evidence" value="ECO:0007669"/>
    <property type="project" value="Ensembl"/>
</dbReference>
<evidence type="ECO:0000256" key="9">
    <source>
        <dbReference type="ARBA" id="ARBA00022806"/>
    </source>
</evidence>
<dbReference type="GO" id="GO:0061821">
    <property type="term" value="F:telomeric D-loop binding"/>
    <property type="evidence" value="ECO:0007669"/>
    <property type="project" value="Ensembl"/>
</dbReference>
<dbReference type="EC" id="5.6.2.4" evidence="20"/>
<dbReference type="CDD" id="cd06129">
    <property type="entry name" value="RNaseD_like"/>
    <property type="match status" value="1"/>
</dbReference>
<dbReference type="GO" id="GO:0031297">
    <property type="term" value="P:replication fork processing"/>
    <property type="evidence" value="ECO:0007669"/>
    <property type="project" value="Ensembl"/>
</dbReference>
<evidence type="ECO:0000256" key="7">
    <source>
        <dbReference type="ARBA" id="ARBA00022763"/>
    </source>
</evidence>
<dbReference type="SMART" id="SM00474">
    <property type="entry name" value="35EXOc"/>
    <property type="match status" value="1"/>
</dbReference>
<dbReference type="Pfam" id="PF16124">
    <property type="entry name" value="RecQ_Zn_bind"/>
    <property type="match status" value="1"/>
</dbReference>
<dbReference type="GO" id="GO:0006298">
    <property type="term" value="P:mismatch repair"/>
    <property type="evidence" value="ECO:0007669"/>
    <property type="project" value="Ensembl"/>
</dbReference>
<dbReference type="GO" id="GO:0008340">
    <property type="term" value="P:determination of adult lifespan"/>
    <property type="evidence" value="ECO:0007669"/>
    <property type="project" value="Ensembl"/>
</dbReference>
<evidence type="ECO:0000256" key="22">
    <source>
        <dbReference type="ARBA" id="ARBA00069351"/>
    </source>
</evidence>
<dbReference type="GO" id="GO:0005737">
    <property type="term" value="C:cytoplasm"/>
    <property type="evidence" value="ECO:0007669"/>
    <property type="project" value="TreeGrafter"/>
</dbReference>
<feature type="domain" description="Helicase ATP-binding" evidence="25">
    <location>
        <begin position="616"/>
        <end position="782"/>
    </location>
</feature>
<dbReference type="InterPro" id="IPR011545">
    <property type="entry name" value="DEAD/DEAH_box_helicase_dom"/>
</dbReference>
<dbReference type="GO" id="GO:0040009">
    <property type="term" value="P:regulation of growth rate"/>
    <property type="evidence" value="ECO:0007669"/>
    <property type="project" value="Ensembl"/>
</dbReference>
<evidence type="ECO:0000259" key="24">
    <source>
        <dbReference type="PROSITE" id="PS50967"/>
    </source>
</evidence>
<dbReference type="InterPro" id="IPR014001">
    <property type="entry name" value="Helicase_ATP-bd"/>
</dbReference>
<feature type="domain" description="Helicase C-terminal" evidence="26">
    <location>
        <begin position="807"/>
        <end position="957"/>
    </location>
</feature>
<keyword evidence="17" id="KW-0539">Nucleus</keyword>
<keyword evidence="8" id="KW-0378">Hydrolase</keyword>
<keyword evidence="7" id="KW-0227">DNA damage</keyword>
<dbReference type="GO" id="GO:0098530">
    <property type="term" value="P:positive regulation of strand invasion"/>
    <property type="evidence" value="ECO:0007669"/>
    <property type="project" value="Ensembl"/>
</dbReference>
<dbReference type="Gene3D" id="1.10.150.80">
    <property type="entry name" value="HRDC domain"/>
    <property type="match status" value="1"/>
</dbReference>
<dbReference type="GO" id="GO:0043138">
    <property type="term" value="F:3'-5' DNA helicase activity"/>
    <property type="evidence" value="ECO:0007669"/>
    <property type="project" value="UniProtKB-EC"/>
</dbReference>
<evidence type="ECO:0000256" key="21">
    <source>
        <dbReference type="ARBA" id="ARBA00064885"/>
    </source>
</evidence>
<name>A0A8I5U180_PONAB</name>
<dbReference type="GO" id="GO:0090398">
    <property type="term" value="P:cellular senescence"/>
    <property type="evidence" value="ECO:0007669"/>
    <property type="project" value="Ensembl"/>
</dbReference>
<dbReference type="GO" id="GO:0005730">
    <property type="term" value="C:nucleolus"/>
    <property type="evidence" value="ECO:0007669"/>
    <property type="project" value="Ensembl"/>
</dbReference>
<dbReference type="GO" id="GO:0016607">
    <property type="term" value="C:nuclear speck"/>
    <property type="evidence" value="ECO:0007669"/>
    <property type="project" value="Ensembl"/>
</dbReference>
<dbReference type="SUPFAM" id="SSF46785">
    <property type="entry name" value="Winged helix' DNA-binding domain"/>
    <property type="match status" value="1"/>
</dbReference>
<dbReference type="Pfam" id="PF00270">
    <property type="entry name" value="DEAD"/>
    <property type="match status" value="1"/>
</dbReference>
<dbReference type="SUPFAM" id="SSF53098">
    <property type="entry name" value="Ribonuclease H-like"/>
    <property type="match status" value="1"/>
</dbReference>
<dbReference type="GO" id="GO:1905773">
    <property type="term" value="F:8-hydroxy-2'-deoxyguanosine DNA binding"/>
    <property type="evidence" value="ECO:0007669"/>
    <property type="project" value="Ensembl"/>
</dbReference>
<evidence type="ECO:0000256" key="23">
    <source>
        <dbReference type="SAM" id="MobiDB-lite"/>
    </source>
</evidence>
<dbReference type="InterPro" id="IPR002121">
    <property type="entry name" value="HRDC_dom"/>
</dbReference>
<keyword evidence="12" id="KW-0067">ATP-binding</keyword>
<dbReference type="GO" id="GO:1902570">
    <property type="term" value="P:protein localization to nucleolus"/>
    <property type="evidence" value="ECO:0007669"/>
    <property type="project" value="Ensembl"/>
</dbReference>
<dbReference type="Gene3D" id="3.30.420.10">
    <property type="entry name" value="Ribonuclease H-like superfamily/Ribonuclease H"/>
    <property type="match status" value="1"/>
</dbReference>
<evidence type="ECO:0000313" key="27">
    <source>
        <dbReference type="Ensembl" id="ENSPPYP00000036361.1"/>
    </source>
</evidence>
<comment type="similarity">
    <text evidence="3">Belongs to the helicase family. RecQ subfamily.</text>
</comment>
<dbReference type="GO" id="GO:0071480">
    <property type="term" value="P:cellular response to gamma radiation"/>
    <property type="evidence" value="ECO:0007669"/>
    <property type="project" value="Ensembl"/>
</dbReference>
<dbReference type="FunFam" id="1.10.150.80:FF:000005">
    <property type="entry name" value="Werner syndrome ATP-dependent helicase homolog"/>
    <property type="match status" value="1"/>
</dbReference>
<dbReference type="GO" id="GO:0032405">
    <property type="term" value="F:MutLalpha complex binding"/>
    <property type="evidence" value="ECO:0007669"/>
    <property type="project" value="Ensembl"/>
</dbReference>
<keyword evidence="13" id="KW-0460">Magnesium</keyword>
<comment type="subunit">
    <text evidence="21">Monomer, and homooligomer. May exist as homodimer, homotrimer, homotetramer and/or homohexamer. Homotetramer, or homohexamer, when bound to DNA. Interacts via its N-terminal domain with WRNIP1. Interacts with EXO1, PCNA and SUPV3L1. Interacts with PML (isoform PML-4). Interacts (via KBM motif) with XRCC5 and XRCC6; promoting recruitment to DNA damage sites. Interacts with RECQL5; this interaction stimulates WRN helicase activity on DNA fork duplexes.</text>
</comment>
<evidence type="ECO:0000256" key="10">
    <source>
        <dbReference type="ARBA" id="ARBA00022833"/>
    </source>
</evidence>
<dbReference type="SUPFAM" id="SSF52540">
    <property type="entry name" value="P-loop containing nucleoside triphosphate hydrolases"/>
    <property type="match status" value="1"/>
</dbReference>
<comment type="cofactor">
    <cofactor evidence="1">
        <name>Zn(2+)</name>
        <dbReference type="ChEBI" id="CHEBI:29105"/>
    </cofactor>
</comment>
<evidence type="ECO:0000256" key="3">
    <source>
        <dbReference type="ARBA" id="ARBA00005446"/>
    </source>
</evidence>
<evidence type="ECO:0000256" key="8">
    <source>
        <dbReference type="ARBA" id="ARBA00022801"/>
    </source>
</evidence>
<evidence type="ECO:0000256" key="11">
    <source>
        <dbReference type="ARBA" id="ARBA00022839"/>
    </source>
</evidence>
<dbReference type="InterPro" id="IPR036388">
    <property type="entry name" value="WH-like_DNA-bd_sf"/>
</dbReference>
<evidence type="ECO:0000313" key="28">
    <source>
        <dbReference type="Proteomes" id="UP000001595"/>
    </source>
</evidence>
<dbReference type="GO" id="GO:0032392">
    <property type="term" value="P:DNA geometric change"/>
    <property type="evidence" value="ECO:0007669"/>
    <property type="project" value="Ensembl"/>
</dbReference>
<dbReference type="Pfam" id="PF01612">
    <property type="entry name" value="DNA_pol_A_exo1"/>
    <property type="match status" value="1"/>
</dbReference>
<dbReference type="InterPro" id="IPR010997">
    <property type="entry name" value="HRDC-like_sf"/>
</dbReference>
<dbReference type="Pfam" id="PF00271">
    <property type="entry name" value="Helicase_C"/>
    <property type="match status" value="1"/>
</dbReference>
<dbReference type="InterPro" id="IPR012337">
    <property type="entry name" value="RNaseH-like_sf"/>
</dbReference>
<reference evidence="27 28" key="1">
    <citation type="submission" date="2008-02" db="EMBL/GenBank/DDBJ databases">
        <title>A 6x draft sequence assembly of the Pongo pygmaeus abelii genome.</title>
        <authorList>
            <person name="Wilson R.K."/>
            <person name="Mardis E."/>
        </authorList>
    </citation>
    <scope>NUCLEOTIDE SEQUENCE [LARGE SCALE GENOMIC DNA]</scope>
</reference>
<dbReference type="OMA" id="TYLIHMV"/>
<dbReference type="GO" id="GO:0010225">
    <property type="term" value="P:response to UV-C"/>
    <property type="evidence" value="ECO:0007669"/>
    <property type="project" value="Ensembl"/>
</dbReference>
<evidence type="ECO:0000259" key="26">
    <source>
        <dbReference type="PROSITE" id="PS51194"/>
    </source>
</evidence>
<dbReference type="FunFam" id="1.10.10.10:FF:000369">
    <property type="entry name" value="Werner syndrome ATP-dependent helicase"/>
    <property type="match status" value="1"/>
</dbReference>
<dbReference type="GO" id="GO:0000400">
    <property type="term" value="F:four-way junction DNA binding"/>
    <property type="evidence" value="ECO:0007669"/>
    <property type="project" value="Ensembl"/>
</dbReference>
<dbReference type="InterPro" id="IPR004589">
    <property type="entry name" value="DNA_helicase_ATP-dep_RecQ"/>
</dbReference>
<keyword evidence="10" id="KW-0862">Zinc</keyword>
<evidence type="ECO:0000256" key="18">
    <source>
        <dbReference type="ARBA" id="ARBA00023268"/>
    </source>
</evidence>
<evidence type="ECO:0000256" key="2">
    <source>
        <dbReference type="ARBA" id="ARBA00004123"/>
    </source>
</evidence>
<dbReference type="SUPFAM" id="SSF47819">
    <property type="entry name" value="HRDC-like"/>
    <property type="match status" value="1"/>
</dbReference>
<dbReference type="GO" id="GO:0070337">
    <property type="term" value="F:3'-flap-structured DNA binding"/>
    <property type="evidence" value="ECO:0007669"/>
    <property type="project" value="Ensembl"/>
</dbReference>
<dbReference type="InterPro" id="IPR001650">
    <property type="entry name" value="Helicase_C-like"/>
</dbReference>